<dbReference type="Gene3D" id="1.10.10.60">
    <property type="entry name" value="Homeodomain-like"/>
    <property type="match status" value="1"/>
</dbReference>
<gene>
    <name evidence="7" type="ordered locus">Mmwyl1_0067</name>
</gene>
<dbReference type="SUPFAM" id="SSF55781">
    <property type="entry name" value="GAF domain-like"/>
    <property type="match status" value="1"/>
</dbReference>
<name>A6VRD0_MARMS</name>
<keyword evidence="4" id="KW-0238">DNA-binding</keyword>
<dbReference type="Gene3D" id="1.10.8.60">
    <property type="match status" value="1"/>
</dbReference>
<dbReference type="InterPro" id="IPR003593">
    <property type="entry name" value="AAA+_ATPase"/>
</dbReference>
<dbReference type="PANTHER" id="PTHR32071:SF35">
    <property type="entry name" value="ANAEROBIC NITRIC OXIDE REDUCTASE TRANSCRIPTION REGULATOR NORR"/>
    <property type="match status" value="1"/>
</dbReference>
<reference evidence="7" key="1">
    <citation type="submission" date="2007-06" db="EMBL/GenBank/DDBJ databases">
        <title>Complete sequence of Marinomonas sp. MWYL1.</title>
        <authorList>
            <consortium name="US DOE Joint Genome Institute"/>
            <person name="Copeland A."/>
            <person name="Lucas S."/>
            <person name="Lapidus A."/>
            <person name="Barry K."/>
            <person name="Glavina del Rio T."/>
            <person name="Dalin E."/>
            <person name="Tice H."/>
            <person name="Pitluck S."/>
            <person name="Kiss H."/>
            <person name="Brettin T."/>
            <person name="Bruce D."/>
            <person name="Detter J.C."/>
            <person name="Han C."/>
            <person name="Schmutz J."/>
            <person name="Larimer F."/>
            <person name="Land M."/>
            <person name="Hauser L."/>
            <person name="Kyrpides N."/>
            <person name="Kim E."/>
            <person name="Johnston A.W.B."/>
            <person name="Todd J.D."/>
            <person name="Rogers R."/>
            <person name="Wexler M."/>
            <person name="Bond P.L."/>
            <person name="Li Y."/>
            <person name="Richardson P."/>
        </authorList>
    </citation>
    <scope>NUCLEOTIDE SEQUENCE [LARGE SCALE GENOMIC DNA]</scope>
    <source>
        <strain evidence="7">MWYL1</strain>
    </source>
</reference>
<dbReference type="GO" id="GO:0043565">
    <property type="term" value="F:sequence-specific DNA binding"/>
    <property type="evidence" value="ECO:0007669"/>
    <property type="project" value="InterPro"/>
</dbReference>
<dbReference type="InterPro" id="IPR025944">
    <property type="entry name" value="Sigma_54_int_dom_CS"/>
</dbReference>
<dbReference type="eggNOG" id="COG3604">
    <property type="taxonomic scope" value="Bacteria"/>
</dbReference>
<feature type="domain" description="Sigma-54 factor interaction" evidence="6">
    <location>
        <begin position="208"/>
        <end position="437"/>
    </location>
</feature>
<dbReference type="Gene3D" id="3.30.450.40">
    <property type="match status" value="1"/>
</dbReference>
<dbReference type="EMBL" id="CP000749">
    <property type="protein sequence ID" value="ABR69009.1"/>
    <property type="molecule type" value="Genomic_DNA"/>
</dbReference>
<keyword evidence="5" id="KW-0804">Transcription</keyword>
<dbReference type="FunFam" id="3.40.50.300:FF:000006">
    <property type="entry name" value="DNA-binding transcriptional regulator NtrC"/>
    <property type="match status" value="1"/>
</dbReference>
<dbReference type="Pfam" id="PF01590">
    <property type="entry name" value="GAF"/>
    <property type="match status" value="1"/>
</dbReference>
<evidence type="ECO:0000256" key="2">
    <source>
        <dbReference type="ARBA" id="ARBA00022840"/>
    </source>
</evidence>
<dbReference type="InterPro" id="IPR003018">
    <property type="entry name" value="GAF"/>
</dbReference>
<dbReference type="Pfam" id="PF25601">
    <property type="entry name" value="AAA_lid_14"/>
    <property type="match status" value="1"/>
</dbReference>
<evidence type="ECO:0000256" key="1">
    <source>
        <dbReference type="ARBA" id="ARBA00022741"/>
    </source>
</evidence>
<dbReference type="InterPro" id="IPR025943">
    <property type="entry name" value="Sigma_54_int_dom_ATP-bd_2"/>
</dbReference>
<dbReference type="NCBIfam" id="NF003451">
    <property type="entry name" value="PRK05022.1"/>
    <property type="match status" value="1"/>
</dbReference>
<dbReference type="Gene3D" id="3.40.50.300">
    <property type="entry name" value="P-loop containing nucleotide triphosphate hydrolases"/>
    <property type="match status" value="1"/>
</dbReference>
<dbReference type="STRING" id="400668.Mmwyl1_0067"/>
<dbReference type="InterPro" id="IPR029016">
    <property type="entry name" value="GAF-like_dom_sf"/>
</dbReference>
<dbReference type="InterPro" id="IPR027417">
    <property type="entry name" value="P-loop_NTPase"/>
</dbReference>
<dbReference type="GO" id="GO:0006355">
    <property type="term" value="P:regulation of DNA-templated transcription"/>
    <property type="evidence" value="ECO:0007669"/>
    <property type="project" value="InterPro"/>
</dbReference>
<evidence type="ECO:0000256" key="3">
    <source>
        <dbReference type="ARBA" id="ARBA00023015"/>
    </source>
</evidence>
<dbReference type="PANTHER" id="PTHR32071">
    <property type="entry name" value="TRANSCRIPTIONAL REGULATORY PROTEIN"/>
    <property type="match status" value="1"/>
</dbReference>
<dbReference type="SUPFAM" id="SSF46689">
    <property type="entry name" value="Homeodomain-like"/>
    <property type="match status" value="1"/>
</dbReference>
<protein>
    <submittedName>
        <fullName evidence="7">Transcriptional regulator, NifA subfamily, Fis Family</fullName>
    </submittedName>
</protein>
<dbReference type="PROSITE" id="PS50045">
    <property type="entry name" value="SIGMA54_INTERACT_4"/>
    <property type="match status" value="1"/>
</dbReference>
<dbReference type="PROSITE" id="PS00688">
    <property type="entry name" value="SIGMA54_INTERACT_3"/>
    <property type="match status" value="1"/>
</dbReference>
<evidence type="ECO:0000313" key="7">
    <source>
        <dbReference type="EMBL" id="ABR69009.1"/>
    </source>
</evidence>
<dbReference type="PROSITE" id="PS00676">
    <property type="entry name" value="SIGMA54_INTERACT_2"/>
    <property type="match status" value="1"/>
</dbReference>
<dbReference type="InterPro" id="IPR025662">
    <property type="entry name" value="Sigma_54_int_dom_ATP-bd_1"/>
</dbReference>
<dbReference type="SUPFAM" id="SSF52540">
    <property type="entry name" value="P-loop containing nucleoside triphosphate hydrolases"/>
    <property type="match status" value="1"/>
</dbReference>
<keyword evidence="3" id="KW-0805">Transcription regulation</keyword>
<dbReference type="KEGG" id="mmw:Mmwyl1_0067"/>
<evidence type="ECO:0000259" key="6">
    <source>
        <dbReference type="PROSITE" id="PS50045"/>
    </source>
</evidence>
<dbReference type="SMART" id="SM00065">
    <property type="entry name" value="GAF"/>
    <property type="match status" value="1"/>
</dbReference>
<dbReference type="PROSITE" id="PS00675">
    <property type="entry name" value="SIGMA54_INTERACT_1"/>
    <property type="match status" value="1"/>
</dbReference>
<evidence type="ECO:0000256" key="5">
    <source>
        <dbReference type="ARBA" id="ARBA00023163"/>
    </source>
</evidence>
<keyword evidence="1" id="KW-0547">Nucleotide-binding</keyword>
<dbReference type="GO" id="GO:0005524">
    <property type="term" value="F:ATP binding"/>
    <property type="evidence" value="ECO:0007669"/>
    <property type="project" value="UniProtKB-KW"/>
</dbReference>
<dbReference type="SMART" id="SM00382">
    <property type="entry name" value="AAA"/>
    <property type="match status" value="1"/>
</dbReference>
<dbReference type="Pfam" id="PF00158">
    <property type="entry name" value="Sigma54_activat"/>
    <property type="match status" value="1"/>
</dbReference>
<dbReference type="PRINTS" id="PR01590">
    <property type="entry name" value="HTHFIS"/>
</dbReference>
<proteinExistence type="predicted"/>
<dbReference type="InterPro" id="IPR058031">
    <property type="entry name" value="AAA_lid_NorR"/>
</dbReference>
<dbReference type="InterPro" id="IPR002197">
    <property type="entry name" value="HTH_Fis"/>
</dbReference>
<dbReference type="CDD" id="cd00009">
    <property type="entry name" value="AAA"/>
    <property type="match status" value="1"/>
</dbReference>
<dbReference type="HOGENOM" id="CLU_000445_125_3_6"/>
<dbReference type="AlphaFoldDB" id="A6VRD0"/>
<sequence length="550" mass="60712">MVYLSQIDTKNNSPYEPISMKQVSNNALLSFALDLASAVTQPNRFEQLVYAVRATINCDAVVLLANNNGVLTPLAQRGLSEDLMGRRFIIEEHPRLKAISSGHYPVRFPADSPLPDPYDGMVLGHDENLPVHSCMGVPLYLEGKLIGVVTLDSIMPGVFDDIDARALEIIGTMAAMTLNTAILMEKLENQSQHAQNVLKVMGEQSHEMIGQSKAMQDLKQSINLVAPSDFAILIEGETGVGKELVARALHEQSARSEAPMVYVNCAAIPHHLIESELFGHVKGAFTGADRDRDGKFLLADGGTLLLDEIGELPLEVQGTLLRAIQNQEIQAVGKDQIRKVNVRIIAATNRHLETEVAEHRFRADLFHRLSVFPIQVPALRDRQGDVPLLAGFFAERFRRKLGLQQLTLSASAIDMLEAYHWPGNVRELEHVISRAALFSKAESSKAESTKADNTTGITVISSAHLTGLQIDSRIQEKIQNVEIPQQILDKQEIVDLRLETETYQRNLICKALEASNGNWTKAAQQLSMDRANLARLAKRLGIVVAKEVRS</sequence>
<keyword evidence="2" id="KW-0067">ATP-binding</keyword>
<accession>A6VRD0</accession>
<dbReference type="InterPro" id="IPR002078">
    <property type="entry name" value="Sigma_54_int"/>
</dbReference>
<organism evidence="7">
    <name type="scientific">Marinomonas sp. (strain MWYL1)</name>
    <dbReference type="NCBI Taxonomy" id="400668"/>
    <lineage>
        <taxon>Bacteria</taxon>
        <taxon>Pseudomonadati</taxon>
        <taxon>Pseudomonadota</taxon>
        <taxon>Gammaproteobacteria</taxon>
        <taxon>Oceanospirillales</taxon>
        <taxon>Oceanospirillaceae</taxon>
        <taxon>Marinomonas</taxon>
    </lineage>
</organism>
<evidence type="ECO:0000256" key="4">
    <source>
        <dbReference type="ARBA" id="ARBA00023125"/>
    </source>
</evidence>
<dbReference type="InterPro" id="IPR009057">
    <property type="entry name" value="Homeodomain-like_sf"/>
</dbReference>